<comment type="caution">
    <text evidence="2">The sequence shown here is derived from an EMBL/GenBank/DDBJ whole genome shotgun (WGS) entry which is preliminary data.</text>
</comment>
<name>A0A1Y2FBS2_PROLT</name>
<dbReference type="InterPro" id="IPR024420">
    <property type="entry name" value="TRAPP_III_complex_Trs85"/>
</dbReference>
<feature type="compositionally biased region" description="Polar residues" evidence="1">
    <location>
        <begin position="1"/>
        <end position="11"/>
    </location>
</feature>
<dbReference type="EMBL" id="MCFI01000011">
    <property type="protein sequence ID" value="ORY81369.1"/>
    <property type="molecule type" value="Genomic_DNA"/>
</dbReference>
<feature type="region of interest" description="Disordered" evidence="1">
    <location>
        <begin position="1"/>
        <end position="29"/>
    </location>
</feature>
<feature type="region of interest" description="Disordered" evidence="1">
    <location>
        <begin position="663"/>
        <end position="734"/>
    </location>
</feature>
<dbReference type="GeneID" id="63786037"/>
<dbReference type="PANTHER" id="PTHR12975:SF6">
    <property type="entry name" value="TRAFFICKING PROTEIN PARTICLE COMPLEX SUBUNIT 8"/>
    <property type="match status" value="1"/>
</dbReference>
<sequence>MEAASASTAQGARSPRLTRPPNNASQSSLTSFTSYFGATSHVRDQHTMPSTSSADLDPISLIQKSFVPHIPVVASDDANELAQRKGFHSFFDMLRPFGQKVEGKVSVRDTNGQLNTISDFNVNFTELGPAFDMLHYGQSDLDRPGTRPKAQYMPGGDLVALERQIEAEMTRAGESIEQFEGQDASASTGSSQYYASFIQSLLSGLLTSPHETFAHPVASCIAISSHNDTPIQTLVALYKSGSEKLPSFVDKEFLRYYVLVHDEDEHSLDDSLQLFEKMKRSFGNHCHMLRLSSSKVTRENPQVSLVPAIERRSAPEHLRNKWQSGRNNSFINNAPQEDTTIIDQDHFLPDVDFAAMQALVRDMTVSSIAPYMERCIFHWNDQVAGPRRGLAGRFFKAGRSIFGASRTATPATGNGNYDSQTSSYPPTTPEAQLRRLADFAFMLRDWKLANNVYDMLRKDYSNDKAWRHHAGAQEMYIISLLLINQPITTKVRVDTIDPTLDAAMYSYLSRCSSPYSALRAILLTAELLRIRPHGAKDDAARYIMRAMDSQICGEMTRALLVERVATCFATGEGAVPFAARTHWSGSRQRKAAFWRILAAEHWSTIGKYRLARVALEEALMVYGNTELQSWVAIQGTIKMLKTETGLTSEFLLTPAQAEVTARNSAARKEKVKSPLSVEQDSAALDDGDALPEGMEKVEIDSPVPALQGEPASESKHVPSAANVEMHNSPAKEQTISETEALAEVASKSDEHGAAPSI</sequence>
<dbReference type="OMA" id="PHMENRV"/>
<feature type="compositionally biased region" description="Polar residues" evidence="1">
    <location>
        <begin position="20"/>
        <end position="29"/>
    </location>
</feature>
<evidence type="ECO:0000313" key="2">
    <source>
        <dbReference type="EMBL" id="ORY81369.1"/>
    </source>
</evidence>
<feature type="compositionally biased region" description="Polar residues" evidence="1">
    <location>
        <begin position="407"/>
        <end position="425"/>
    </location>
</feature>
<dbReference type="GO" id="GO:1990072">
    <property type="term" value="C:TRAPPIII protein complex"/>
    <property type="evidence" value="ECO:0007669"/>
    <property type="project" value="TreeGrafter"/>
</dbReference>
<dbReference type="OrthoDB" id="203724at2759"/>
<reference evidence="2 3" key="1">
    <citation type="submission" date="2016-07" db="EMBL/GenBank/DDBJ databases">
        <title>Pervasive Adenine N6-methylation of Active Genes in Fungi.</title>
        <authorList>
            <consortium name="DOE Joint Genome Institute"/>
            <person name="Mondo S.J."/>
            <person name="Dannebaum R.O."/>
            <person name="Kuo R.C."/>
            <person name="Labutti K."/>
            <person name="Haridas S."/>
            <person name="Kuo A."/>
            <person name="Salamov A."/>
            <person name="Ahrendt S.R."/>
            <person name="Lipzen A."/>
            <person name="Sullivan W."/>
            <person name="Andreopoulos W.B."/>
            <person name="Clum A."/>
            <person name="Lindquist E."/>
            <person name="Daum C."/>
            <person name="Ramamoorthy G.K."/>
            <person name="Gryganskyi A."/>
            <person name="Culley D."/>
            <person name="Magnuson J.K."/>
            <person name="James T.Y."/>
            <person name="O'Malley M.A."/>
            <person name="Stajich J.E."/>
            <person name="Spatafora J.W."/>
            <person name="Visel A."/>
            <person name="Grigoriev I.V."/>
        </authorList>
    </citation>
    <scope>NUCLEOTIDE SEQUENCE [LARGE SCALE GENOMIC DNA]</scope>
    <source>
        <strain evidence="2 3">12-1054</strain>
    </source>
</reference>
<dbReference type="Proteomes" id="UP000193685">
    <property type="component" value="Unassembled WGS sequence"/>
</dbReference>
<feature type="region of interest" description="Disordered" evidence="1">
    <location>
        <begin position="407"/>
        <end position="427"/>
    </location>
</feature>
<evidence type="ECO:0000313" key="3">
    <source>
        <dbReference type="Proteomes" id="UP000193685"/>
    </source>
</evidence>
<dbReference type="RefSeq" id="XP_040724745.1">
    <property type="nucleotide sequence ID" value="XM_040869438.1"/>
</dbReference>
<keyword evidence="3" id="KW-1185">Reference proteome</keyword>
<evidence type="ECO:0000256" key="1">
    <source>
        <dbReference type="SAM" id="MobiDB-lite"/>
    </source>
</evidence>
<dbReference type="Pfam" id="PF12739">
    <property type="entry name" value="TRAPPC-Trs85"/>
    <property type="match status" value="1"/>
</dbReference>
<accession>A0A1Y2FBS2</accession>
<organism evidence="2 3">
    <name type="scientific">Protomyces lactucae-debilis</name>
    <dbReference type="NCBI Taxonomy" id="2754530"/>
    <lineage>
        <taxon>Eukaryota</taxon>
        <taxon>Fungi</taxon>
        <taxon>Dikarya</taxon>
        <taxon>Ascomycota</taxon>
        <taxon>Taphrinomycotina</taxon>
        <taxon>Taphrinomycetes</taxon>
        <taxon>Taphrinales</taxon>
        <taxon>Protomycetaceae</taxon>
        <taxon>Protomyces</taxon>
    </lineage>
</organism>
<dbReference type="AlphaFoldDB" id="A0A1Y2FBS2"/>
<dbReference type="STRING" id="56484.A0A1Y2FBS2"/>
<protein>
    <submittedName>
        <fullName evidence="2">ER-golgi trafficking TRAPP I complex 85 kDa subunit-domain-containing protein</fullName>
    </submittedName>
</protein>
<dbReference type="PANTHER" id="PTHR12975">
    <property type="entry name" value="TRANSPORT PROTEIN TRAPP"/>
    <property type="match status" value="1"/>
</dbReference>
<proteinExistence type="predicted"/>
<gene>
    <name evidence="2" type="ORF">BCR37DRAFT_380176</name>
</gene>